<feature type="coiled-coil region" evidence="1">
    <location>
        <begin position="52"/>
        <end position="93"/>
    </location>
</feature>
<name>A0AAE3VBE2_9FIRM</name>
<dbReference type="Proteomes" id="UP001241537">
    <property type="component" value="Unassembled WGS sequence"/>
</dbReference>
<accession>A0AAE3VBE2</accession>
<evidence type="ECO:0008006" key="4">
    <source>
        <dbReference type="Google" id="ProtNLM"/>
    </source>
</evidence>
<gene>
    <name evidence="2" type="ORF">J2S20_001857</name>
</gene>
<keyword evidence="3" id="KW-1185">Reference proteome</keyword>
<dbReference type="RefSeq" id="WP_307255161.1">
    <property type="nucleotide sequence ID" value="NZ_JAUSTO010000013.1"/>
</dbReference>
<evidence type="ECO:0000313" key="2">
    <source>
        <dbReference type="EMBL" id="MDQ0153148.1"/>
    </source>
</evidence>
<evidence type="ECO:0000256" key="1">
    <source>
        <dbReference type="SAM" id="Coils"/>
    </source>
</evidence>
<organism evidence="2 3">
    <name type="scientific">Moryella indoligenes</name>
    <dbReference type="NCBI Taxonomy" id="371674"/>
    <lineage>
        <taxon>Bacteria</taxon>
        <taxon>Bacillati</taxon>
        <taxon>Bacillota</taxon>
        <taxon>Clostridia</taxon>
        <taxon>Lachnospirales</taxon>
        <taxon>Lachnospiraceae</taxon>
        <taxon>Moryella</taxon>
    </lineage>
</organism>
<dbReference type="AlphaFoldDB" id="A0AAE3VBE2"/>
<evidence type="ECO:0000313" key="3">
    <source>
        <dbReference type="Proteomes" id="UP001241537"/>
    </source>
</evidence>
<proteinExistence type="predicted"/>
<keyword evidence="1" id="KW-0175">Coiled coil</keyword>
<dbReference type="EMBL" id="JAUSTO010000013">
    <property type="protein sequence ID" value="MDQ0153148.1"/>
    <property type="molecule type" value="Genomic_DNA"/>
</dbReference>
<comment type="caution">
    <text evidence="2">The sequence shown here is derived from an EMBL/GenBank/DDBJ whole genome shotgun (WGS) entry which is preliminary data.</text>
</comment>
<protein>
    <recommendedName>
        <fullName evidence="4">Siphovirus Gp157</fullName>
    </recommendedName>
</protein>
<dbReference type="Pfam" id="PF05565">
    <property type="entry name" value="Sipho_Gp157"/>
    <property type="match status" value="1"/>
</dbReference>
<sequence>MKSSTLYELTGKYMQLLDLASDPDTDLGVLRDTMEGLDGEIEDKADGYASVIAKLQSDVEGLKGQISRMSERKRSLEANIERMKEALQASMETTGKRKFKTTLFSFSIAKNPPRVVVDAPESVPEDFLIQQEPKIDTASIKEALKGGAVYNFAHLEQGESLRIR</sequence>
<dbReference type="InterPro" id="IPR008840">
    <property type="entry name" value="Sipho_Gp157"/>
</dbReference>
<reference evidence="2" key="1">
    <citation type="submission" date="2023-07" db="EMBL/GenBank/DDBJ databases">
        <title>Genomic Encyclopedia of Type Strains, Phase IV (KMG-IV): sequencing the most valuable type-strain genomes for metagenomic binning, comparative biology and taxonomic classification.</title>
        <authorList>
            <person name="Goeker M."/>
        </authorList>
    </citation>
    <scope>NUCLEOTIDE SEQUENCE</scope>
    <source>
        <strain evidence="2">DSM 19659</strain>
    </source>
</reference>